<sequence>MVFNLPKQYQHFQRYRKITQILLKNGLGILVDWLELDKYLPFKERLNRDENSLNKKSFAARVRQVLQELGPTYIKFGQLLSTRADILPPVYIKELRKLQDKAEHLSFSDMERVLIEELGDHYQEKFLEINKKPQATASIAQTHRAKLKDGSDVILKIQRPGIEKSIKTDLQILANLAGLATEKGLFPPFFKTDRLINEFKESLQKELDFKRELSNMNKFAANFGQNEFVIIPTVYEELSGKKLLVLEEIKGIKLSEIDELLNPDIDAAFIAEIGAKALMQQILLDGFFHADPHPGNIFIVDRNKLAYIDFGLMGQLTAEDRDKMGILFVAVLKKDIDIVVDILIDIGDLDPNLNIRKFKLEIQDWFNRYYGAELAEIDFLGIIDDLERLLYNLKIRMPEEFFLLFRAIAVSQGVAYKLDPNFNIIEVANDFLIELLINRFQPKKLFSRLLNKLWDYRHATKDIPGRVSKIINKVISDDLTINFKHKNLEGLSNQLDIVSNRLSISMIISALIIGSSMIIQTDMKPVLFGIPLLGFLGYSVAGIMGLFLVISIFKSGRF</sequence>
<proteinExistence type="inferred from homology"/>
<keyword evidence="5" id="KW-1185">Reference proteome</keyword>
<reference evidence="4" key="1">
    <citation type="submission" date="2019-12" db="EMBL/GenBank/DDBJ databases">
        <authorList>
            <person name="zhang j."/>
            <person name="sun C.M."/>
        </authorList>
    </citation>
    <scope>NUCLEOTIDE SEQUENCE</scope>
    <source>
        <strain evidence="4">NS-1</strain>
    </source>
</reference>
<dbReference type="PANTHER" id="PTHR10566:SF113">
    <property type="entry name" value="PROTEIN ACTIVITY OF BC1 COMPLEX KINASE 7, CHLOROPLASTIC"/>
    <property type="match status" value="1"/>
</dbReference>
<gene>
    <name evidence="4" type="ORF">GM661_08420</name>
</gene>
<dbReference type="RefSeq" id="WP_230869598.1">
    <property type="nucleotide sequence ID" value="NZ_CP046640.1"/>
</dbReference>
<accession>A0A8A7KJF1</accession>
<comment type="similarity">
    <text evidence="1">Belongs to the protein kinase superfamily. ADCK protein kinase family.</text>
</comment>
<name>A0A8A7KJF1_9FIRM</name>
<keyword evidence="4" id="KW-0808">Transferase</keyword>
<dbReference type="AlphaFoldDB" id="A0A8A7KJF1"/>
<feature type="transmembrane region" description="Helical" evidence="2">
    <location>
        <begin position="502"/>
        <end position="519"/>
    </location>
</feature>
<evidence type="ECO:0000313" key="5">
    <source>
        <dbReference type="Proteomes" id="UP000665020"/>
    </source>
</evidence>
<evidence type="ECO:0000313" key="4">
    <source>
        <dbReference type="EMBL" id="QTL98002.1"/>
    </source>
</evidence>
<keyword evidence="2" id="KW-1133">Transmembrane helix</keyword>
<feature type="domain" description="ABC1 atypical kinase-like" evidence="3">
    <location>
        <begin position="97"/>
        <end position="340"/>
    </location>
</feature>
<dbReference type="InterPro" id="IPR050154">
    <property type="entry name" value="UbiB_kinase"/>
</dbReference>
<dbReference type="KEGG" id="ifn:GM661_08420"/>
<evidence type="ECO:0000256" key="1">
    <source>
        <dbReference type="ARBA" id="ARBA00009670"/>
    </source>
</evidence>
<dbReference type="PANTHER" id="PTHR10566">
    <property type="entry name" value="CHAPERONE-ACTIVITY OF BC1 COMPLEX CABC1 -RELATED"/>
    <property type="match status" value="1"/>
</dbReference>
<organism evidence="4 5">
    <name type="scientific">Iocasia fonsfrigidae</name>
    <dbReference type="NCBI Taxonomy" id="2682810"/>
    <lineage>
        <taxon>Bacteria</taxon>
        <taxon>Bacillati</taxon>
        <taxon>Bacillota</taxon>
        <taxon>Clostridia</taxon>
        <taxon>Halanaerobiales</taxon>
        <taxon>Halanaerobiaceae</taxon>
        <taxon>Iocasia</taxon>
    </lineage>
</organism>
<dbReference type="InterPro" id="IPR004147">
    <property type="entry name" value="ABC1_dom"/>
</dbReference>
<keyword evidence="4" id="KW-0418">Kinase</keyword>
<dbReference type="InterPro" id="IPR011009">
    <property type="entry name" value="Kinase-like_dom_sf"/>
</dbReference>
<dbReference type="CDD" id="cd05121">
    <property type="entry name" value="ABC1_ADCK3-like"/>
    <property type="match status" value="1"/>
</dbReference>
<dbReference type="GO" id="GO:0016301">
    <property type="term" value="F:kinase activity"/>
    <property type="evidence" value="ECO:0007669"/>
    <property type="project" value="UniProtKB-KW"/>
</dbReference>
<dbReference type="EMBL" id="CP046640">
    <property type="protein sequence ID" value="QTL98002.1"/>
    <property type="molecule type" value="Genomic_DNA"/>
</dbReference>
<protein>
    <submittedName>
        <fullName evidence="4">AarF/ABC1/UbiB kinase family protein</fullName>
    </submittedName>
</protein>
<dbReference type="SUPFAM" id="SSF56112">
    <property type="entry name" value="Protein kinase-like (PK-like)"/>
    <property type="match status" value="1"/>
</dbReference>
<dbReference type="Proteomes" id="UP000665020">
    <property type="component" value="Chromosome"/>
</dbReference>
<feature type="transmembrane region" description="Helical" evidence="2">
    <location>
        <begin position="526"/>
        <end position="553"/>
    </location>
</feature>
<keyword evidence="2" id="KW-0472">Membrane</keyword>
<dbReference type="Pfam" id="PF03109">
    <property type="entry name" value="ABC1"/>
    <property type="match status" value="1"/>
</dbReference>
<keyword evidence="2" id="KW-0812">Transmembrane</keyword>
<evidence type="ECO:0000259" key="3">
    <source>
        <dbReference type="Pfam" id="PF03109"/>
    </source>
</evidence>
<evidence type="ECO:0000256" key="2">
    <source>
        <dbReference type="SAM" id="Phobius"/>
    </source>
</evidence>